<dbReference type="RefSeq" id="WP_018574989.1">
    <property type="nucleotide sequence ID" value="NZ_CP065725.1"/>
</dbReference>
<reference evidence="2 5" key="2">
    <citation type="submission" date="2020-12" db="EMBL/GenBank/DDBJ databases">
        <title>FDA dAtabase for Regulatory Grade micrObial Sequences (FDA-ARGOS): Supporting development and validation of Infectious Disease Dx tests.</title>
        <authorList>
            <person name="Sproer C."/>
            <person name="Gronow S."/>
            <person name="Severitt S."/>
            <person name="Schroder I."/>
            <person name="Tallon L."/>
            <person name="Sadzewicz L."/>
            <person name="Zhao X."/>
            <person name="Boylan J."/>
            <person name="Ott S."/>
            <person name="Bowen H."/>
            <person name="Vavikolanu K."/>
            <person name="Mehta A."/>
            <person name="Aluvathingal J."/>
            <person name="Nadendla S."/>
            <person name="Lowell S."/>
            <person name="Myers T."/>
            <person name="Yan Y."/>
            <person name="Sichtig H."/>
        </authorList>
    </citation>
    <scope>NUCLEOTIDE SEQUENCE [LARGE SCALE GENOMIC DNA]</scope>
    <source>
        <strain evidence="2 5">FDAARGOS_872</strain>
    </source>
</reference>
<dbReference type="Gene3D" id="3.40.50.10540">
    <property type="entry name" value="Crotonobetainyl-coa:carnitine coa-transferase, domain 1"/>
    <property type="match status" value="1"/>
</dbReference>
<dbReference type="GO" id="GO:0033608">
    <property type="term" value="F:formyl-CoA transferase activity"/>
    <property type="evidence" value="ECO:0007669"/>
    <property type="project" value="UniProtKB-EC"/>
</dbReference>
<dbReference type="STRING" id="1122619.GCA_000373745_01810"/>
<dbReference type="Proteomes" id="UP000254603">
    <property type="component" value="Unassembled WGS sequence"/>
</dbReference>
<reference evidence="3 4" key="1">
    <citation type="submission" date="2018-06" db="EMBL/GenBank/DDBJ databases">
        <authorList>
            <consortium name="Pathogen Informatics"/>
            <person name="Doyle S."/>
        </authorList>
    </citation>
    <scope>NUCLEOTIDE SEQUENCE [LARGE SCALE GENOMIC DNA]</scope>
    <source>
        <strain evidence="3 4">NCTC11997</strain>
    </source>
</reference>
<name>A0A378XH81_9BURK</name>
<evidence type="ECO:0000313" key="3">
    <source>
        <dbReference type="EMBL" id="SUA53922.1"/>
    </source>
</evidence>
<dbReference type="EMBL" id="UGSB01000001">
    <property type="protein sequence ID" value="SUA53922.1"/>
    <property type="molecule type" value="Genomic_DNA"/>
</dbReference>
<dbReference type="InterPro" id="IPR023606">
    <property type="entry name" value="CoA-Trfase_III_dom_1_sf"/>
</dbReference>
<proteinExistence type="predicted"/>
<gene>
    <name evidence="3" type="primary">frc_2</name>
    <name evidence="2" type="ORF">I6G29_06465</name>
    <name evidence="3" type="ORF">NCTC11997_01350</name>
</gene>
<keyword evidence="1 3" id="KW-0808">Transferase</keyword>
<dbReference type="EMBL" id="CP065725">
    <property type="protein sequence ID" value="QPT41166.1"/>
    <property type="molecule type" value="Genomic_DNA"/>
</dbReference>
<dbReference type="Pfam" id="PF02515">
    <property type="entry name" value="CoA_transf_3"/>
    <property type="match status" value="1"/>
</dbReference>
<sequence>MNMQENEDGALRGIKVIDLTTIIFGPYASLILADYGADVIKIEAPNGDSTRNTGPCIEKGLSTLFLGVNRNKRSVVLDLKRKNDLDALYKLVATADVFMHSIRPQKMEKLGLDPKSLMKLNPKLVYAALHGFGNGGSYAGQPAYDDTIQGLSGIADLVGQQTGTPRYLPTIAADKTSALFAAHGILAAIIKRQRTGQGQFVEIPMYESMVSYLLVEHLYGHHLPEANEQIGYPRVLSKWRKPYATSDGYICMMPYTDAHWKKFFSAIGRKDLADADDFKTISARTSNIDKLYELTESITKQETNKFWLELCHKLEIPVTPINSIKDLEQDRHLQDVGLFIDIKDEQSNKYTFTRNPVLIKGSSVKAKLPPKLGEHTAEVLRDIGLSKEEIDSIINR</sequence>
<evidence type="ECO:0000256" key="1">
    <source>
        <dbReference type="ARBA" id="ARBA00022679"/>
    </source>
</evidence>
<dbReference type="EC" id="2.8.3.16" evidence="3"/>
<dbReference type="PANTHER" id="PTHR48207:SF4">
    <property type="entry name" value="BLL6097 PROTEIN"/>
    <property type="match status" value="1"/>
</dbReference>
<dbReference type="Gene3D" id="3.30.1540.10">
    <property type="entry name" value="formyl-coa transferase, domain 3"/>
    <property type="match status" value="1"/>
</dbReference>
<dbReference type="SUPFAM" id="SSF89796">
    <property type="entry name" value="CoA-transferase family III (CaiB/BaiF)"/>
    <property type="match status" value="1"/>
</dbReference>
<dbReference type="InterPro" id="IPR050483">
    <property type="entry name" value="CoA-transferase_III_domain"/>
</dbReference>
<dbReference type="PANTHER" id="PTHR48207">
    <property type="entry name" value="SUCCINATE--HYDROXYMETHYLGLUTARATE COA-TRANSFERASE"/>
    <property type="match status" value="1"/>
</dbReference>
<evidence type="ECO:0000313" key="2">
    <source>
        <dbReference type="EMBL" id="QPT41166.1"/>
    </source>
</evidence>
<organism evidence="3 4">
    <name type="scientific">Oligella ureolytica</name>
    <dbReference type="NCBI Taxonomy" id="90244"/>
    <lineage>
        <taxon>Bacteria</taxon>
        <taxon>Pseudomonadati</taxon>
        <taxon>Pseudomonadota</taxon>
        <taxon>Betaproteobacteria</taxon>
        <taxon>Burkholderiales</taxon>
        <taxon>Alcaligenaceae</taxon>
        <taxon>Oligella</taxon>
    </lineage>
</organism>
<evidence type="ECO:0000313" key="5">
    <source>
        <dbReference type="Proteomes" id="UP000594903"/>
    </source>
</evidence>
<accession>A0A378XH81</accession>
<dbReference type="OrthoDB" id="5294844at2"/>
<evidence type="ECO:0000313" key="4">
    <source>
        <dbReference type="Proteomes" id="UP000254603"/>
    </source>
</evidence>
<protein>
    <submittedName>
        <fullName evidence="2">CoA transferase</fullName>
    </submittedName>
    <submittedName>
        <fullName evidence="3">Formyl-coenzyme A transferase</fullName>
        <ecNumber evidence="3">2.8.3.16</ecNumber>
    </submittedName>
</protein>
<dbReference type="AlphaFoldDB" id="A0A378XH81"/>
<dbReference type="InterPro" id="IPR003673">
    <property type="entry name" value="CoA-Trfase_fam_III"/>
</dbReference>
<keyword evidence="5" id="KW-1185">Reference proteome</keyword>
<dbReference type="InterPro" id="IPR044855">
    <property type="entry name" value="CoA-Trfase_III_dom3_sf"/>
</dbReference>
<dbReference type="Proteomes" id="UP000594903">
    <property type="component" value="Chromosome"/>
</dbReference>